<dbReference type="InterPro" id="IPR052579">
    <property type="entry name" value="Zinc_finger_SWIM"/>
</dbReference>
<protein>
    <recommendedName>
        <fullName evidence="1">MULE transposase domain-containing protein</fullName>
    </recommendedName>
</protein>
<reference evidence="2" key="1">
    <citation type="journal article" date="2023" name="Plant J.">
        <title>Genome sequences and population genomics provide insights into the demographic history, inbreeding, and mutation load of two 'living fossil' tree species of Dipteronia.</title>
        <authorList>
            <person name="Feng Y."/>
            <person name="Comes H.P."/>
            <person name="Chen J."/>
            <person name="Zhu S."/>
            <person name="Lu R."/>
            <person name="Zhang X."/>
            <person name="Li P."/>
            <person name="Qiu J."/>
            <person name="Olsen K.M."/>
            <person name="Qiu Y."/>
        </authorList>
    </citation>
    <scope>NUCLEOTIDE SEQUENCE</scope>
    <source>
        <strain evidence="2">NBL</strain>
    </source>
</reference>
<comment type="caution">
    <text evidence="2">The sequence shown here is derived from an EMBL/GenBank/DDBJ whole genome shotgun (WGS) entry which is preliminary data.</text>
</comment>
<name>A0AAD9ZS85_9ROSI</name>
<dbReference type="Pfam" id="PF10551">
    <property type="entry name" value="MULE"/>
    <property type="match status" value="1"/>
</dbReference>
<gene>
    <name evidence="2" type="ORF">Dsin_028971</name>
</gene>
<dbReference type="PANTHER" id="PTHR31569">
    <property type="entry name" value="SWIM-TYPE DOMAIN-CONTAINING PROTEIN"/>
    <property type="match status" value="1"/>
</dbReference>
<dbReference type="Proteomes" id="UP001281410">
    <property type="component" value="Unassembled WGS sequence"/>
</dbReference>
<evidence type="ECO:0000313" key="3">
    <source>
        <dbReference type="Proteomes" id="UP001281410"/>
    </source>
</evidence>
<evidence type="ECO:0000313" key="2">
    <source>
        <dbReference type="EMBL" id="KAK3189410.1"/>
    </source>
</evidence>
<keyword evidence="3" id="KW-1185">Reference proteome</keyword>
<dbReference type="AlphaFoldDB" id="A0AAD9ZS85"/>
<sequence length="344" mass="40781">MEEFENDIKHMEELFENDIKHLEELSENDMKHMKHQQELSDNDNKYLQEFSKNDIKHMEAIPSLEDESFVHTNFEENQLFFVDNTDAFTTDMVFNSRAELIEWTRATGKRFGFVIVIRKSEVNVSRRKPRIRFACERSGKKLASDDNWALKVINGQHNHPAAQHLEGHSFARRLTKEEVNMLIDMSKSEVKPKNILHTLQNRDIHNVSTMKTIYNARYKYKVVEQAGRSQIQHLMSKLNEHNYIEWHRSHEDIDCITDLFWVHRSTIELLQAFPCVLIMDCTYKTNKYRYPLLEIVGVTSTNLTFCVGFALFQFEREDNYVWALEKLKKIMEDKMLPSVIVTDR</sequence>
<dbReference type="InterPro" id="IPR018289">
    <property type="entry name" value="MULE_transposase_dom"/>
</dbReference>
<organism evidence="2 3">
    <name type="scientific">Dipteronia sinensis</name>
    <dbReference type="NCBI Taxonomy" id="43782"/>
    <lineage>
        <taxon>Eukaryota</taxon>
        <taxon>Viridiplantae</taxon>
        <taxon>Streptophyta</taxon>
        <taxon>Embryophyta</taxon>
        <taxon>Tracheophyta</taxon>
        <taxon>Spermatophyta</taxon>
        <taxon>Magnoliopsida</taxon>
        <taxon>eudicotyledons</taxon>
        <taxon>Gunneridae</taxon>
        <taxon>Pentapetalae</taxon>
        <taxon>rosids</taxon>
        <taxon>malvids</taxon>
        <taxon>Sapindales</taxon>
        <taxon>Sapindaceae</taxon>
        <taxon>Hippocastanoideae</taxon>
        <taxon>Acereae</taxon>
        <taxon>Dipteronia</taxon>
    </lineage>
</organism>
<dbReference type="EMBL" id="JANJYJ010000009">
    <property type="protein sequence ID" value="KAK3189410.1"/>
    <property type="molecule type" value="Genomic_DNA"/>
</dbReference>
<dbReference type="PANTHER" id="PTHR31569:SF4">
    <property type="entry name" value="SWIM-TYPE DOMAIN-CONTAINING PROTEIN"/>
    <property type="match status" value="1"/>
</dbReference>
<proteinExistence type="predicted"/>
<evidence type="ECO:0000259" key="1">
    <source>
        <dbReference type="Pfam" id="PF10551"/>
    </source>
</evidence>
<accession>A0AAD9ZS85</accession>
<feature type="non-terminal residue" evidence="2">
    <location>
        <position position="344"/>
    </location>
</feature>
<feature type="domain" description="MULE transposase" evidence="1">
    <location>
        <begin position="276"/>
        <end position="344"/>
    </location>
</feature>